<gene>
    <name evidence="2" type="ORF">INT43_009141</name>
</gene>
<dbReference type="OrthoDB" id="2488381at2759"/>
<reference evidence="2" key="1">
    <citation type="submission" date="2020-12" db="EMBL/GenBank/DDBJ databases">
        <title>Metabolic potential, ecology and presence of endohyphal bacteria is reflected in genomic diversity of Mucoromycotina.</title>
        <authorList>
            <person name="Muszewska A."/>
            <person name="Okrasinska A."/>
            <person name="Steczkiewicz K."/>
            <person name="Drgas O."/>
            <person name="Orlowska M."/>
            <person name="Perlinska-Lenart U."/>
            <person name="Aleksandrzak-Piekarczyk T."/>
            <person name="Szatraj K."/>
            <person name="Zielenkiewicz U."/>
            <person name="Pilsyk S."/>
            <person name="Malc E."/>
            <person name="Mieczkowski P."/>
            <person name="Kruszewska J.S."/>
            <person name="Biernat P."/>
            <person name="Pawlowska J."/>
        </authorList>
    </citation>
    <scope>NUCLEOTIDE SEQUENCE</scope>
    <source>
        <strain evidence="2">WA0000067209</strain>
    </source>
</reference>
<feature type="region of interest" description="Disordered" evidence="1">
    <location>
        <begin position="189"/>
        <end position="223"/>
    </location>
</feature>
<keyword evidence="3" id="KW-1185">Reference proteome</keyword>
<comment type="caution">
    <text evidence="2">The sequence shown here is derived from an EMBL/GenBank/DDBJ whole genome shotgun (WGS) entry which is preliminary data.</text>
</comment>
<protein>
    <submittedName>
        <fullName evidence="2">Uncharacterized protein</fullName>
    </submittedName>
</protein>
<evidence type="ECO:0000313" key="2">
    <source>
        <dbReference type="EMBL" id="KAG2171480.1"/>
    </source>
</evidence>
<proteinExistence type="predicted"/>
<sequence length="303" mass="32680">MKCYTYKYSLIKRLGVAARPFGYATRPSHPCPVRPPKNRATPMAVDSPPLPVRMDVDEWWWTPESDVTIDPVISGSGGPSAMDWQPESKGSPTPAPVLRVKAALPPTSGRLNRPKLKPLRARREAVPLVAPSSTIFNASAVRAAGGSGIGTKRPNDALKAHLLSSSQKRVATDMSPSSAPVKVETLERMVRSAQSPATQKAPSPFGSPRLRPRGLEPPTQEGLTEVDNELLSLLGEIDSAPSAPPPQPQLVRESVPVESSAAGQLIPEDARPTRRERPQLKREGVLSEILEEAEEEGLFLEAP</sequence>
<organism evidence="2 3">
    <name type="scientific">Mortierella isabellina</name>
    <name type="common">Filamentous fungus</name>
    <name type="synonym">Umbelopsis isabellina</name>
    <dbReference type="NCBI Taxonomy" id="91625"/>
    <lineage>
        <taxon>Eukaryota</taxon>
        <taxon>Fungi</taxon>
        <taxon>Fungi incertae sedis</taxon>
        <taxon>Mucoromycota</taxon>
        <taxon>Mucoromycotina</taxon>
        <taxon>Umbelopsidomycetes</taxon>
        <taxon>Umbelopsidales</taxon>
        <taxon>Umbelopsidaceae</taxon>
        <taxon>Umbelopsis</taxon>
    </lineage>
</organism>
<dbReference type="EMBL" id="JAEPQZ010000021">
    <property type="protein sequence ID" value="KAG2171480.1"/>
    <property type="molecule type" value="Genomic_DNA"/>
</dbReference>
<feature type="region of interest" description="Disordered" evidence="1">
    <location>
        <begin position="76"/>
        <end position="95"/>
    </location>
</feature>
<feature type="compositionally biased region" description="Basic and acidic residues" evidence="1">
    <location>
        <begin position="268"/>
        <end position="279"/>
    </location>
</feature>
<dbReference type="AlphaFoldDB" id="A0A8H7PCQ4"/>
<name>A0A8H7PCQ4_MORIS</name>
<feature type="compositionally biased region" description="Polar residues" evidence="1">
    <location>
        <begin position="192"/>
        <end position="201"/>
    </location>
</feature>
<evidence type="ECO:0000313" key="3">
    <source>
        <dbReference type="Proteomes" id="UP000654370"/>
    </source>
</evidence>
<dbReference type="Proteomes" id="UP000654370">
    <property type="component" value="Unassembled WGS sequence"/>
</dbReference>
<evidence type="ECO:0000256" key="1">
    <source>
        <dbReference type="SAM" id="MobiDB-lite"/>
    </source>
</evidence>
<feature type="region of interest" description="Disordered" evidence="1">
    <location>
        <begin position="237"/>
        <end position="279"/>
    </location>
</feature>
<accession>A0A8H7PCQ4</accession>